<evidence type="ECO:0000256" key="9">
    <source>
        <dbReference type="SAM" id="Phobius"/>
    </source>
</evidence>
<evidence type="ECO:0000256" key="6">
    <source>
        <dbReference type="ARBA" id="ARBA00022989"/>
    </source>
</evidence>
<feature type="compositionally biased region" description="Low complexity" evidence="8">
    <location>
        <begin position="22"/>
        <end position="32"/>
    </location>
</feature>
<dbReference type="GO" id="GO:0022857">
    <property type="term" value="F:transmembrane transporter activity"/>
    <property type="evidence" value="ECO:0007669"/>
    <property type="project" value="InterPro"/>
</dbReference>
<keyword evidence="3" id="KW-0813">Transport</keyword>
<keyword evidence="7 9" id="KW-0472">Membrane</keyword>
<organism evidence="11 12">
    <name type="scientific">Streptomyces lonarensis</name>
    <dbReference type="NCBI Taxonomy" id="700599"/>
    <lineage>
        <taxon>Bacteria</taxon>
        <taxon>Bacillati</taxon>
        <taxon>Actinomycetota</taxon>
        <taxon>Actinomycetes</taxon>
        <taxon>Kitasatosporales</taxon>
        <taxon>Streptomycetaceae</taxon>
        <taxon>Streptomyces</taxon>
    </lineage>
</organism>
<dbReference type="InterPro" id="IPR036259">
    <property type="entry name" value="MFS_trans_sf"/>
</dbReference>
<evidence type="ECO:0000259" key="10">
    <source>
        <dbReference type="PROSITE" id="PS50850"/>
    </source>
</evidence>
<dbReference type="InterPro" id="IPR011701">
    <property type="entry name" value="MFS"/>
</dbReference>
<evidence type="ECO:0000256" key="7">
    <source>
        <dbReference type="ARBA" id="ARBA00023136"/>
    </source>
</evidence>
<evidence type="ECO:0000256" key="4">
    <source>
        <dbReference type="ARBA" id="ARBA00022475"/>
    </source>
</evidence>
<comment type="similarity">
    <text evidence="2">Belongs to the major facilitator superfamily.</text>
</comment>
<dbReference type="SUPFAM" id="SSF103473">
    <property type="entry name" value="MFS general substrate transporter"/>
    <property type="match status" value="1"/>
</dbReference>
<name>A0A7X6D2I6_9ACTN</name>
<dbReference type="Pfam" id="PF07690">
    <property type="entry name" value="MFS_1"/>
    <property type="match status" value="1"/>
</dbReference>
<feature type="transmembrane region" description="Helical" evidence="9">
    <location>
        <begin position="105"/>
        <end position="124"/>
    </location>
</feature>
<dbReference type="InterPro" id="IPR020846">
    <property type="entry name" value="MFS_dom"/>
</dbReference>
<dbReference type="CDD" id="cd17324">
    <property type="entry name" value="MFS_NepI_like"/>
    <property type="match status" value="1"/>
</dbReference>
<dbReference type="RefSeq" id="WP_167971533.1">
    <property type="nucleotide sequence ID" value="NZ_BHZG01000441.1"/>
</dbReference>
<dbReference type="InterPro" id="IPR005829">
    <property type="entry name" value="Sugar_transporter_CS"/>
</dbReference>
<keyword evidence="12" id="KW-1185">Reference proteome</keyword>
<accession>A0A7X6D2I6</accession>
<comment type="caution">
    <text evidence="11">The sequence shown here is derived from an EMBL/GenBank/DDBJ whole genome shotgun (WGS) entry which is preliminary data.</text>
</comment>
<dbReference type="Gene3D" id="1.20.1250.20">
    <property type="entry name" value="MFS general substrate transporter like domains"/>
    <property type="match status" value="1"/>
</dbReference>
<feature type="transmembrane region" description="Helical" evidence="9">
    <location>
        <begin position="394"/>
        <end position="418"/>
    </location>
</feature>
<evidence type="ECO:0000256" key="1">
    <source>
        <dbReference type="ARBA" id="ARBA00004651"/>
    </source>
</evidence>
<comment type="subcellular location">
    <subcellularLocation>
        <location evidence="1">Cell membrane</location>
        <topology evidence="1">Multi-pass membrane protein</topology>
    </subcellularLocation>
</comment>
<keyword evidence="6 9" id="KW-1133">Transmembrane helix</keyword>
<feature type="region of interest" description="Disordered" evidence="8">
    <location>
        <begin position="1"/>
        <end position="61"/>
    </location>
</feature>
<evidence type="ECO:0000313" key="12">
    <source>
        <dbReference type="Proteomes" id="UP000578686"/>
    </source>
</evidence>
<feature type="compositionally biased region" description="Low complexity" evidence="8">
    <location>
        <begin position="50"/>
        <end position="60"/>
    </location>
</feature>
<reference evidence="11 12" key="1">
    <citation type="submission" date="2020-03" db="EMBL/GenBank/DDBJ databases">
        <title>Draft genome of Streptomyces sp. ventii, isolated from the Axial Seamount in the Pacific Ocean, and resequencing of the two type strains Streptomyces lonarensis strain NCL 716 and Streptomyces bohaiensis strain 11A07.</title>
        <authorList>
            <person name="Loughran R.M."/>
            <person name="Pfannmuller K.M."/>
            <person name="Wasson B.J."/>
            <person name="Deadmond M.C."/>
            <person name="Paddock B.E."/>
            <person name="Koyack M.J."/>
            <person name="Gallegos D.A."/>
            <person name="Mitchell E.A."/>
            <person name="Ushijima B."/>
            <person name="Saw J.H."/>
            <person name="Mcphail K.L."/>
            <person name="Videau P."/>
        </authorList>
    </citation>
    <scope>NUCLEOTIDE SEQUENCE [LARGE SCALE GENOMIC DNA]</scope>
    <source>
        <strain evidence="11 12">NCL716</strain>
    </source>
</reference>
<evidence type="ECO:0000256" key="8">
    <source>
        <dbReference type="SAM" id="MobiDB-lite"/>
    </source>
</evidence>
<feature type="domain" description="Major facilitator superfamily (MFS) profile" evidence="10">
    <location>
        <begin position="66"/>
        <end position="448"/>
    </location>
</feature>
<protein>
    <submittedName>
        <fullName evidence="11">MFS transporter</fullName>
    </submittedName>
</protein>
<sequence>MPSTATRAPATAGALTPPSPRPSTSTLPDTRTATGPAARPETRAAGGTGDTATPDGADAGRPPIRRINAALFGIGLATFAMLFATQPLLPELAAAFDSRPDHVSWTVSGATVGLALAVLPLSLVSERVGRRRMMTIGVLVALVLACLIPFAPGLTALTALRVLQGAALAAIPASAVAYLSEELDKRAMVGAVGLFIAGNSVGGMSGRILAGWTSEALGWRAALLAVAGLAAIGAALYLVLLPAARNFTPTPLRTREALGTVAHHLRNTLLLRLYAIGMLLMAAFSAVYTAVAFRLTEDPFGLSAGVAGTVFVIYLVGTCSSSMTGVTVTRLGRRGALYVGIGAITAGLVLSLSQNLTLLLLALVLITGGFFLGHAVASAAVGRAATRARAQASALYTVTYYGGASAGGVLGALTYHTAHWEGTVAFALVALLTAAGVTLYATLRSHSAQRVAAASH</sequence>
<dbReference type="GO" id="GO:0005886">
    <property type="term" value="C:plasma membrane"/>
    <property type="evidence" value="ECO:0007669"/>
    <property type="project" value="UniProtKB-SubCell"/>
</dbReference>
<evidence type="ECO:0000256" key="5">
    <source>
        <dbReference type="ARBA" id="ARBA00022692"/>
    </source>
</evidence>
<feature type="transmembrane region" description="Helical" evidence="9">
    <location>
        <begin position="358"/>
        <end position="382"/>
    </location>
</feature>
<evidence type="ECO:0000256" key="2">
    <source>
        <dbReference type="ARBA" id="ARBA00008335"/>
    </source>
</evidence>
<dbReference type="PROSITE" id="PS50850">
    <property type="entry name" value="MFS"/>
    <property type="match status" value="1"/>
</dbReference>
<gene>
    <name evidence="11" type="ORF">HCN56_15455</name>
</gene>
<feature type="transmembrane region" description="Helical" evidence="9">
    <location>
        <begin position="187"/>
        <end position="209"/>
    </location>
</feature>
<feature type="transmembrane region" description="Helical" evidence="9">
    <location>
        <begin position="136"/>
        <end position="156"/>
    </location>
</feature>
<feature type="transmembrane region" description="Helical" evidence="9">
    <location>
        <begin position="67"/>
        <end position="85"/>
    </location>
</feature>
<dbReference type="PROSITE" id="PS00216">
    <property type="entry name" value="SUGAR_TRANSPORT_1"/>
    <property type="match status" value="1"/>
</dbReference>
<feature type="transmembrane region" description="Helical" evidence="9">
    <location>
        <begin position="301"/>
        <end position="323"/>
    </location>
</feature>
<dbReference type="PANTHER" id="PTHR43271">
    <property type="entry name" value="BLL2771 PROTEIN"/>
    <property type="match status" value="1"/>
</dbReference>
<dbReference type="PANTHER" id="PTHR43271:SF1">
    <property type="entry name" value="INNER MEMBRANE TRANSPORT PROTEIN YNFM"/>
    <property type="match status" value="1"/>
</dbReference>
<proteinExistence type="inferred from homology"/>
<feature type="transmembrane region" description="Helical" evidence="9">
    <location>
        <begin position="273"/>
        <end position="295"/>
    </location>
</feature>
<keyword evidence="4" id="KW-1003">Cell membrane</keyword>
<feature type="transmembrane region" description="Helical" evidence="9">
    <location>
        <begin position="221"/>
        <end position="243"/>
    </location>
</feature>
<dbReference type="AlphaFoldDB" id="A0A7X6D2I6"/>
<feature type="transmembrane region" description="Helical" evidence="9">
    <location>
        <begin position="335"/>
        <end position="352"/>
    </location>
</feature>
<feature type="transmembrane region" description="Helical" evidence="9">
    <location>
        <begin position="424"/>
        <end position="443"/>
    </location>
</feature>
<keyword evidence="5 9" id="KW-0812">Transmembrane</keyword>
<dbReference type="Proteomes" id="UP000578686">
    <property type="component" value="Unassembled WGS sequence"/>
</dbReference>
<feature type="transmembrane region" description="Helical" evidence="9">
    <location>
        <begin position="162"/>
        <end position="180"/>
    </location>
</feature>
<evidence type="ECO:0000313" key="11">
    <source>
        <dbReference type="EMBL" id="NJQ06942.1"/>
    </source>
</evidence>
<evidence type="ECO:0000256" key="3">
    <source>
        <dbReference type="ARBA" id="ARBA00022448"/>
    </source>
</evidence>
<dbReference type="EMBL" id="JAAVJD010000118">
    <property type="protein sequence ID" value="NJQ06942.1"/>
    <property type="molecule type" value="Genomic_DNA"/>
</dbReference>